<evidence type="ECO:0000313" key="2">
    <source>
        <dbReference type="Proteomes" id="UP000518266"/>
    </source>
</evidence>
<proteinExistence type="predicted"/>
<keyword evidence="2" id="KW-1185">Reference proteome</keyword>
<reference evidence="1 2" key="1">
    <citation type="submission" date="2020-03" db="EMBL/GenBank/DDBJ databases">
        <title>Dissostichus mawsoni Genome sequencing and assembly.</title>
        <authorList>
            <person name="Park H."/>
        </authorList>
    </citation>
    <scope>NUCLEOTIDE SEQUENCE [LARGE SCALE GENOMIC DNA]</scope>
    <source>
        <strain evidence="1">DM0001</strain>
        <tissue evidence="1">Muscle</tissue>
    </source>
</reference>
<protein>
    <submittedName>
        <fullName evidence="1">Uncharacterized protein</fullName>
    </submittedName>
</protein>
<dbReference type="AlphaFoldDB" id="A0A7J5Y8L5"/>
<sequence>MLRLCPTELLTAGWCGFRILKNLRSQLLPTRCQSQRKRLEKNKCDHDAVIYGYNLTVSYAGEGGEGVSKSRVRRRLPSFPLPHPALRCLVKPQKGGRGGRPTKRVLARSPEVGGVWLQRCYEVAAPVWVPRSLGGGLSIRLPFAPPVWPGAAVPTPQTRWTLVDLQAFAGTKT</sequence>
<accession>A0A7J5Y8L5</accession>
<comment type="caution">
    <text evidence="1">The sequence shown here is derived from an EMBL/GenBank/DDBJ whole genome shotgun (WGS) entry which is preliminary data.</text>
</comment>
<evidence type="ECO:0000313" key="1">
    <source>
        <dbReference type="EMBL" id="KAF3845745.1"/>
    </source>
</evidence>
<organism evidence="1 2">
    <name type="scientific">Dissostichus mawsoni</name>
    <name type="common">Antarctic cod</name>
    <dbReference type="NCBI Taxonomy" id="36200"/>
    <lineage>
        <taxon>Eukaryota</taxon>
        <taxon>Metazoa</taxon>
        <taxon>Chordata</taxon>
        <taxon>Craniata</taxon>
        <taxon>Vertebrata</taxon>
        <taxon>Euteleostomi</taxon>
        <taxon>Actinopterygii</taxon>
        <taxon>Neopterygii</taxon>
        <taxon>Teleostei</taxon>
        <taxon>Neoteleostei</taxon>
        <taxon>Acanthomorphata</taxon>
        <taxon>Eupercaria</taxon>
        <taxon>Perciformes</taxon>
        <taxon>Notothenioidei</taxon>
        <taxon>Nototheniidae</taxon>
        <taxon>Dissostichus</taxon>
    </lineage>
</organism>
<name>A0A7J5Y8L5_DISMA</name>
<gene>
    <name evidence="1" type="ORF">F7725_002823</name>
</gene>
<dbReference type="EMBL" id="JAAKFY010000014">
    <property type="protein sequence ID" value="KAF3845745.1"/>
    <property type="molecule type" value="Genomic_DNA"/>
</dbReference>
<dbReference type="Proteomes" id="UP000518266">
    <property type="component" value="Unassembled WGS sequence"/>
</dbReference>